<keyword evidence="7" id="KW-0627">Porphyrin biosynthesis</keyword>
<dbReference type="PANTHER" id="PTHR10755">
    <property type="entry name" value="COPROPORPHYRINOGEN III OXIDASE, MITOCHONDRIAL"/>
    <property type="match status" value="1"/>
</dbReference>
<dbReference type="Gene3D" id="3.40.1500.10">
    <property type="entry name" value="Coproporphyrinogen III oxidase, aerobic"/>
    <property type="match status" value="1"/>
</dbReference>
<evidence type="ECO:0000256" key="7">
    <source>
        <dbReference type="ARBA" id="ARBA00023244"/>
    </source>
</evidence>
<keyword evidence="5" id="KW-0560">Oxidoreductase</keyword>
<dbReference type="EC" id="1.3.3.3" evidence="4"/>
<evidence type="ECO:0000313" key="9">
    <source>
        <dbReference type="Proteomes" id="UP000251135"/>
    </source>
</evidence>
<accession>A0A363CW85</accession>
<sequence length="342" mass="39439">MTMSKSKKAINAYKIVKNLQKRFVDKLNNLSLHFGDNKKFEEVMWLRNNGLFGGGSRFESKDEFLFNTASVNISQVHYDEDLTKNLQSATAISTIIHPKNPNVPSIHIHISLTSFKDGNFYWRIMADLNPSIENIEDKNIFEKSIKKVSKENFEEGINQGNKYFFIPALNKHRGTFHFYLENYKSENKNQDFIFAQDFGETVIDTYIDIISNAFKTRQTFSISDIKKQLDYHTLYLFQVLTLDRGTTSGLLIHNENDVGIMGSLPKFVNKKLLISWIKNMEEVQKILLENIISNIDDDGVINTQTKKRLAQVVRNHYKSNPDALKYQASGTLIPNTVNNHIK</sequence>
<protein>
    <recommendedName>
        <fullName evidence="4">coproporphyrinogen oxidase</fullName>
        <ecNumber evidence="4">1.3.3.3</ecNumber>
    </recommendedName>
</protein>
<comment type="caution">
    <text evidence="8">The sequence shown here is derived from an EMBL/GenBank/DDBJ whole genome shotgun (WGS) entry which is preliminary data.</text>
</comment>
<organism evidence="8 9">
    <name type="scientific">Arcobacter caeni</name>
    <dbReference type="NCBI Taxonomy" id="1912877"/>
    <lineage>
        <taxon>Bacteria</taxon>
        <taxon>Pseudomonadati</taxon>
        <taxon>Campylobacterota</taxon>
        <taxon>Epsilonproteobacteria</taxon>
        <taxon>Campylobacterales</taxon>
        <taxon>Arcobacteraceae</taxon>
        <taxon>Arcobacter</taxon>
    </lineage>
</organism>
<evidence type="ECO:0000256" key="2">
    <source>
        <dbReference type="ARBA" id="ARBA00010644"/>
    </source>
</evidence>
<dbReference type="RefSeq" id="WP_108561208.1">
    <property type="nucleotide sequence ID" value="NZ_MUXE01000026.1"/>
</dbReference>
<gene>
    <name evidence="8" type="ORF">B0174_11645</name>
</gene>
<dbReference type="AlphaFoldDB" id="A0A363CW85"/>
<comment type="similarity">
    <text evidence="2">Belongs to the aerobic coproporphyrinogen-III oxidase family.</text>
</comment>
<comment type="subunit">
    <text evidence="3">Homodimer.</text>
</comment>
<proteinExistence type="inferred from homology"/>
<keyword evidence="9" id="KW-1185">Reference proteome</keyword>
<name>A0A363CW85_9BACT</name>
<dbReference type="GO" id="GO:0005737">
    <property type="term" value="C:cytoplasm"/>
    <property type="evidence" value="ECO:0007669"/>
    <property type="project" value="TreeGrafter"/>
</dbReference>
<evidence type="ECO:0000313" key="8">
    <source>
        <dbReference type="EMBL" id="PUE63360.1"/>
    </source>
</evidence>
<dbReference type="GO" id="GO:0006782">
    <property type="term" value="P:protoporphyrinogen IX biosynthetic process"/>
    <property type="evidence" value="ECO:0007669"/>
    <property type="project" value="TreeGrafter"/>
</dbReference>
<comment type="pathway">
    <text evidence="1">Porphyrin-containing compound metabolism; protoporphyrin-IX biosynthesis; protoporphyrinogen-IX from coproporphyrinogen-III (O2 route): step 1/1.</text>
</comment>
<dbReference type="OrthoDB" id="9777553at2"/>
<reference evidence="8 9" key="1">
    <citation type="submission" date="2017-02" db="EMBL/GenBank/DDBJ databases">
        <title>Arcobacter caeni sp. nov, a new Arcobacter species isolated from reclaimed water.</title>
        <authorList>
            <person name="Figueras M.J."/>
            <person name="Perez-Cataluna A."/>
            <person name="Salas-Masso N."/>
        </authorList>
    </citation>
    <scope>NUCLEOTIDE SEQUENCE [LARGE SCALE GENOMIC DNA]</scope>
    <source>
        <strain evidence="8 9">RW17-10</strain>
    </source>
</reference>
<dbReference type="GO" id="GO:0004109">
    <property type="term" value="F:coproporphyrinogen oxidase activity"/>
    <property type="evidence" value="ECO:0007669"/>
    <property type="project" value="UniProtKB-EC"/>
</dbReference>
<dbReference type="EMBL" id="MUXE01000026">
    <property type="protein sequence ID" value="PUE63360.1"/>
    <property type="molecule type" value="Genomic_DNA"/>
</dbReference>
<evidence type="ECO:0000256" key="1">
    <source>
        <dbReference type="ARBA" id="ARBA00005168"/>
    </source>
</evidence>
<dbReference type="Proteomes" id="UP000251135">
    <property type="component" value="Unassembled WGS sequence"/>
</dbReference>
<evidence type="ECO:0000256" key="3">
    <source>
        <dbReference type="ARBA" id="ARBA00011738"/>
    </source>
</evidence>
<evidence type="ECO:0000256" key="6">
    <source>
        <dbReference type="ARBA" id="ARBA00023133"/>
    </source>
</evidence>
<evidence type="ECO:0000256" key="5">
    <source>
        <dbReference type="ARBA" id="ARBA00023002"/>
    </source>
</evidence>
<keyword evidence="6" id="KW-0350">Heme biosynthesis</keyword>
<dbReference type="InterPro" id="IPR036406">
    <property type="entry name" value="Coprogen_oxidase_aer_sf"/>
</dbReference>
<dbReference type="InterPro" id="IPR001260">
    <property type="entry name" value="Coprogen_oxidase_aer"/>
</dbReference>
<dbReference type="PANTHER" id="PTHR10755:SF0">
    <property type="entry name" value="OXYGEN-DEPENDENT COPROPORPHYRINOGEN-III OXIDASE, MITOCHONDRIAL"/>
    <property type="match status" value="1"/>
</dbReference>
<dbReference type="SUPFAM" id="SSF102886">
    <property type="entry name" value="Coproporphyrinogen III oxidase"/>
    <property type="match status" value="1"/>
</dbReference>
<evidence type="ECO:0000256" key="4">
    <source>
        <dbReference type="ARBA" id="ARBA00012869"/>
    </source>
</evidence>
<dbReference type="Pfam" id="PF01218">
    <property type="entry name" value="Coprogen_oxidas"/>
    <property type="match status" value="1"/>
</dbReference>